<evidence type="ECO:0000313" key="2">
    <source>
        <dbReference type="Proteomes" id="UP001162992"/>
    </source>
</evidence>
<sequence>MFEQKKQNRANKARNLDDANVSRALWDAEKGMAEIIVRSGKIWNTTGVTRFGLLLCHIEEVVFLMEQRNITVMSGEDIMTVQDAYSLLTVAEYGCSWDAYLVYAYLKRLGYILKRNGIPWTLSKKTVESMSRSSEGNSSADNQGAVNPDLTLRLMFDVYPPNGCFKKTCPRDPAFHVCVISDRPPHLREIQACEEGHEGVPVKFASVVCGHVTLFSINSVQLPELP</sequence>
<gene>
    <name evidence="1" type="ORF">O6H91_01G095800</name>
</gene>
<reference evidence="2" key="1">
    <citation type="journal article" date="2024" name="Proc. Natl. Acad. Sci. U.S.A.">
        <title>Extraordinary preservation of gene collinearity over three hundred million years revealed in homosporous lycophytes.</title>
        <authorList>
            <person name="Li C."/>
            <person name="Wickell D."/>
            <person name="Kuo L.Y."/>
            <person name="Chen X."/>
            <person name="Nie B."/>
            <person name="Liao X."/>
            <person name="Peng D."/>
            <person name="Ji J."/>
            <person name="Jenkins J."/>
            <person name="Williams M."/>
            <person name="Shu S."/>
            <person name="Plott C."/>
            <person name="Barry K."/>
            <person name="Rajasekar S."/>
            <person name="Grimwood J."/>
            <person name="Han X."/>
            <person name="Sun S."/>
            <person name="Hou Z."/>
            <person name="He W."/>
            <person name="Dai G."/>
            <person name="Sun C."/>
            <person name="Schmutz J."/>
            <person name="Leebens-Mack J.H."/>
            <person name="Li F.W."/>
            <person name="Wang L."/>
        </authorList>
    </citation>
    <scope>NUCLEOTIDE SEQUENCE [LARGE SCALE GENOMIC DNA]</scope>
    <source>
        <strain evidence="2">cv. PW_Plant_1</strain>
    </source>
</reference>
<keyword evidence="2" id="KW-1185">Reference proteome</keyword>
<accession>A0ACC2ETV4</accession>
<organism evidence="1 2">
    <name type="scientific">Diphasiastrum complanatum</name>
    <name type="common">Issler's clubmoss</name>
    <name type="synonym">Lycopodium complanatum</name>
    <dbReference type="NCBI Taxonomy" id="34168"/>
    <lineage>
        <taxon>Eukaryota</taxon>
        <taxon>Viridiplantae</taxon>
        <taxon>Streptophyta</taxon>
        <taxon>Embryophyta</taxon>
        <taxon>Tracheophyta</taxon>
        <taxon>Lycopodiopsida</taxon>
        <taxon>Lycopodiales</taxon>
        <taxon>Lycopodiaceae</taxon>
        <taxon>Lycopodioideae</taxon>
        <taxon>Diphasiastrum</taxon>
    </lineage>
</organism>
<evidence type="ECO:0000313" key="1">
    <source>
        <dbReference type="EMBL" id="KAJ7569815.1"/>
    </source>
</evidence>
<protein>
    <submittedName>
        <fullName evidence="1">Uncharacterized protein</fullName>
    </submittedName>
</protein>
<proteinExistence type="predicted"/>
<dbReference type="Proteomes" id="UP001162992">
    <property type="component" value="Chromosome 1"/>
</dbReference>
<name>A0ACC2ETV4_DIPCM</name>
<comment type="caution">
    <text evidence="1">The sequence shown here is derived from an EMBL/GenBank/DDBJ whole genome shotgun (WGS) entry which is preliminary data.</text>
</comment>
<dbReference type="EMBL" id="CM055092">
    <property type="protein sequence ID" value="KAJ7569815.1"/>
    <property type="molecule type" value="Genomic_DNA"/>
</dbReference>